<keyword evidence="2" id="KW-0472">Membrane</keyword>
<accession>A0A4Y2A5K9</accession>
<gene>
    <name evidence="3" type="ORF">AVEN_243848_1</name>
</gene>
<keyword evidence="2" id="KW-0812">Transmembrane</keyword>
<sequence>MNELLIIQYTYILILYILILKINGSIRRNIRSGLMVQLSSRLREDEDPGSKHYSTKDPGSKHYFTKDPPYMLVRGVYNLTSRVKHPPAGVVRKSGEIVPVQVSASLSARGSKL</sequence>
<feature type="compositionally biased region" description="Basic and acidic residues" evidence="1">
    <location>
        <begin position="41"/>
        <end position="60"/>
    </location>
</feature>
<name>A0A4Y2A5K9_ARAVE</name>
<evidence type="ECO:0000313" key="3">
    <source>
        <dbReference type="EMBL" id="GBL75068.1"/>
    </source>
</evidence>
<keyword evidence="2" id="KW-1133">Transmembrane helix</keyword>
<reference evidence="3 4" key="1">
    <citation type="journal article" date="2019" name="Sci. Rep.">
        <title>Orb-weaving spider Araneus ventricosus genome elucidates the spidroin gene catalogue.</title>
        <authorList>
            <person name="Kono N."/>
            <person name="Nakamura H."/>
            <person name="Ohtoshi R."/>
            <person name="Moran D.A.P."/>
            <person name="Shinohara A."/>
            <person name="Yoshida Y."/>
            <person name="Fujiwara M."/>
            <person name="Mori M."/>
            <person name="Tomita M."/>
            <person name="Arakawa K."/>
        </authorList>
    </citation>
    <scope>NUCLEOTIDE SEQUENCE [LARGE SCALE GENOMIC DNA]</scope>
</reference>
<dbReference type="Proteomes" id="UP000499080">
    <property type="component" value="Unassembled WGS sequence"/>
</dbReference>
<keyword evidence="4" id="KW-1185">Reference proteome</keyword>
<feature type="transmembrane region" description="Helical" evidence="2">
    <location>
        <begin position="6"/>
        <end position="24"/>
    </location>
</feature>
<evidence type="ECO:0000256" key="2">
    <source>
        <dbReference type="SAM" id="Phobius"/>
    </source>
</evidence>
<comment type="caution">
    <text evidence="3">The sequence shown here is derived from an EMBL/GenBank/DDBJ whole genome shotgun (WGS) entry which is preliminary data.</text>
</comment>
<proteinExistence type="predicted"/>
<organism evidence="3 4">
    <name type="scientific">Araneus ventricosus</name>
    <name type="common">Orbweaver spider</name>
    <name type="synonym">Epeira ventricosa</name>
    <dbReference type="NCBI Taxonomy" id="182803"/>
    <lineage>
        <taxon>Eukaryota</taxon>
        <taxon>Metazoa</taxon>
        <taxon>Ecdysozoa</taxon>
        <taxon>Arthropoda</taxon>
        <taxon>Chelicerata</taxon>
        <taxon>Arachnida</taxon>
        <taxon>Araneae</taxon>
        <taxon>Araneomorphae</taxon>
        <taxon>Entelegynae</taxon>
        <taxon>Araneoidea</taxon>
        <taxon>Araneidae</taxon>
        <taxon>Araneus</taxon>
    </lineage>
</organism>
<evidence type="ECO:0000256" key="1">
    <source>
        <dbReference type="SAM" id="MobiDB-lite"/>
    </source>
</evidence>
<protein>
    <submittedName>
        <fullName evidence="3">Uncharacterized protein</fullName>
    </submittedName>
</protein>
<evidence type="ECO:0000313" key="4">
    <source>
        <dbReference type="Proteomes" id="UP000499080"/>
    </source>
</evidence>
<dbReference type="AlphaFoldDB" id="A0A4Y2A5K9"/>
<feature type="region of interest" description="Disordered" evidence="1">
    <location>
        <begin position="41"/>
        <end position="66"/>
    </location>
</feature>
<dbReference type="EMBL" id="BGPR01000006">
    <property type="protein sequence ID" value="GBL75068.1"/>
    <property type="molecule type" value="Genomic_DNA"/>
</dbReference>